<dbReference type="AlphaFoldDB" id="A0A926JRI4"/>
<dbReference type="InterPro" id="IPR033985">
    <property type="entry name" value="SusD-like_N"/>
</dbReference>
<evidence type="ECO:0000256" key="3">
    <source>
        <dbReference type="ARBA" id="ARBA00022729"/>
    </source>
</evidence>
<dbReference type="InterPro" id="IPR012944">
    <property type="entry name" value="SusD_RagB_dom"/>
</dbReference>
<evidence type="ECO:0000256" key="5">
    <source>
        <dbReference type="ARBA" id="ARBA00023237"/>
    </source>
</evidence>
<protein>
    <submittedName>
        <fullName evidence="8">RagB/SusD family nutrient uptake outer membrane protein</fullName>
    </submittedName>
</protein>
<evidence type="ECO:0000256" key="1">
    <source>
        <dbReference type="ARBA" id="ARBA00004442"/>
    </source>
</evidence>
<reference evidence="8 9" key="1">
    <citation type="submission" date="2020-09" db="EMBL/GenBank/DDBJ databases">
        <title>Sinomicrobium weinanense sp. nov., a halophilic bacteria isolated from saline-alkali soil.</title>
        <authorList>
            <person name="Wu P."/>
            <person name="Ren H."/>
            <person name="Mei Y."/>
            <person name="Liang Y."/>
            <person name="Chen Z."/>
        </authorList>
    </citation>
    <scope>NUCLEOTIDE SEQUENCE [LARGE SCALE GENOMIC DNA]</scope>
    <source>
        <strain evidence="8 9">FJxs</strain>
    </source>
</reference>
<comment type="similarity">
    <text evidence="2">Belongs to the SusD family.</text>
</comment>
<dbReference type="SUPFAM" id="SSF48452">
    <property type="entry name" value="TPR-like"/>
    <property type="match status" value="1"/>
</dbReference>
<dbReference type="EMBL" id="JACVDC010000021">
    <property type="protein sequence ID" value="MBC9796160.1"/>
    <property type="molecule type" value="Genomic_DNA"/>
</dbReference>
<keyword evidence="3" id="KW-0732">Signal</keyword>
<dbReference type="Proteomes" id="UP000653730">
    <property type="component" value="Unassembled WGS sequence"/>
</dbReference>
<evidence type="ECO:0000256" key="4">
    <source>
        <dbReference type="ARBA" id="ARBA00023136"/>
    </source>
</evidence>
<dbReference type="RefSeq" id="WP_187965310.1">
    <property type="nucleotide sequence ID" value="NZ_JACVDC010000021.1"/>
</dbReference>
<evidence type="ECO:0000259" key="7">
    <source>
        <dbReference type="Pfam" id="PF14322"/>
    </source>
</evidence>
<feature type="domain" description="RagB/SusD" evidence="6">
    <location>
        <begin position="390"/>
        <end position="533"/>
    </location>
</feature>
<dbReference type="Gene3D" id="1.25.40.390">
    <property type="match status" value="1"/>
</dbReference>
<feature type="domain" description="SusD-like N-terminal" evidence="7">
    <location>
        <begin position="93"/>
        <end position="228"/>
    </location>
</feature>
<dbReference type="Pfam" id="PF14322">
    <property type="entry name" value="SusD-like_3"/>
    <property type="match status" value="1"/>
</dbReference>
<organism evidence="8 9">
    <name type="scientific">Sinomicrobium weinanense</name>
    <dbReference type="NCBI Taxonomy" id="2842200"/>
    <lineage>
        <taxon>Bacteria</taxon>
        <taxon>Pseudomonadati</taxon>
        <taxon>Bacteroidota</taxon>
        <taxon>Flavobacteriia</taxon>
        <taxon>Flavobacteriales</taxon>
        <taxon>Flavobacteriaceae</taxon>
        <taxon>Sinomicrobium</taxon>
    </lineage>
</organism>
<dbReference type="InterPro" id="IPR011990">
    <property type="entry name" value="TPR-like_helical_dom_sf"/>
</dbReference>
<dbReference type="Pfam" id="PF07980">
    <property type="entry name" value="SusD_RagB"/>
    <property type="match status" value="1"/>
</dbReference>
<evidence type="ECO:0000313" key="9">
    <source>
        <dbReference type="Proteomes" id="UP000653730"/>
    </source>
</evidence>
<sequence length="533" mass="60662">MNTYIKPISCFCFGLLLFASCSKSFLDEEVRSDYELKPISSAGEAESSIIGLYNHLSTWYSKDDRQGWLSVWQSGTDIVWPTQPESIEVPYFEYDLLTSDDDAAYFTWQWAYEMIYNANIIIADMEDPELVIDNMTEEDKNRVNAEARFFRALSYDILGTCFGGVPLTTEPLSEPRTDYVRASLEEINTLIEEDLLFALNTLPEVDGAPAEGRVNKYVAAHLLAVAYLRMGEAAKAEEQCNLIIDSGKYSLVTERYGANSSEPGDPFSDMFIYGNQRRSQGNTEAIWVLEAENPSDVPGGMTGNPQQRRVWGGAYHNRKGMLPADSLGGRGLSRMRLNNWVLYDLYEVGDMRNSRYNIRREHWYNDPDDENYGQKVPYMGADTLFIINPYTMKWRQFDPRDTFGYGMWKDFILMRLGETYLLRAEAQLMQGKQAEAAISVNAIRERANAPLVTAADIDMDFILDERVRELVGEENRRMTLMRTGTLLERAQLNTGAPNGMQIRGLTETHLLLPIPLQEIQLNKDGTLEQNPGY</sequence>
<evidence type="ECO:0000313" key="8">
    <source>
        <dbReference type="EMBL" id="MBC9796160.1"/>
    </source>
</evidence>
<comment type="subcellular location">
    <subcellularLocation>
        <location evidence="1">Cell outer membrane</location>
    </subcellularLocation>
</comment>
<evidence type="ECO:0000259" key="6">
    <source>
        <dbReference type="Pfam" id="PF07980"/>
    </source>
</evidence>
<evidence type="ECO:0000256" key="2">
    <source>
        <dbReference type="ARBA" id="ARBA00006275"/>
    </source>
</evidence>
<name>A0A926JRI4_9FLAO</name>
<gene>
    <name evidence="8" type="ORF">IBL28_09290</name>
</gene>
<keyword evidence="5" id="KW-0998">Cell outer membrane</keyword>
<comment type="caution">
    <text evidence="8">The sequence shown here is derived from an EMBL/GenBank/DDBJ whole genome shotgun (WGS) entry which is preliminary data.</text>
</comment>
<dbReference type="GO" id="GO:0009279">
    <property type="term" value="C:cell outer membrane"/>
    <property type="evidence" value="ECO:0007669"/>
    <property type="project" value="UniProtKB-SubCell"/>
</dbReference>
<keyword evidence="9" id="KW-1185">Reference proteome</keyword>
<dbReference type="PROSITE" id="PS51257">
    <property type="entry name" value="PROKAR_LIPOPROTEIN"/>
    <property type="match status" value="1"/>
</dbReference>
<keyword evidence="4" id="KW-0472">Membrane</keyword>
<proteinExistence type="inferred from homology"/>
<accession>A0A926JRI4</accession>